<evidence type="ECO:0008006" key="3">
    <source>
        <dbReference type="Google" id="ProtNLM"/>
    </source>
</evidence>
<dbReference type="GO" id="GO:0003677">
    <property type="term" value="F:DNA binding"/>
    <property type="evidence" value="ECO:0007669"/>
    <property type="project" value="InterPro"/>
</dbReference>
<dbReference type="AlphaFoldDB" id="A0A5C8HU61"/>
<sequence>MNEERNNLLMRREILRGYVTVLERAGELLQVCASVDSDAAAAGSAIAEAFGVSDTASDAILHLQVRRFTPTALEEIRNELDDLERLLRQTDSA</sequence>
<dbReference type="GO" id="GO:0003918">
    <property type="term" value="F:DNA topoisomerase type II (double strand cut, ATP-hydrolyzing) activity"/>
    <property type="evidence" value="ECO:0007669"/>
    <property type="project" value="InterPro"/>
</dbReference>
<dbReference type="RefSeq" id="WP_147051391.1">
    <property type="nucleotide sequence ID" value="NZ_BKAH01000019.1"/>
</dbReference>
<dbReference type="Gene3D" id="1.10.268.10">
    <property type="entry name" value="Topoisomerase, domain 3"/>
    <property type="match status" value="1"/>
</dbReference>
<evidence type="ECO:0000313" key="2">
    <source>
        <dbReference type="Proteomes" id="UP000321949"/>
    </source>
</evidence>
<dbReference type="Proteomes" id="UP000321949">
    <property type="component" value="Unassembled WGS sequence"/>
</dbReference>
<gene>
    <name evidence="1" type="ORF">FVP74_11885</name>
</gene>
<dbReference type="GO" id="GO:0005524">
    <property type="term" value="F:ATP binding"/>
    <property type="evidence" value="ECO:0007669"/>
    <property type="project" value="InterPro"/>
</dbReference>
<organism evidence="1 2">
    <name type="scientific">Microbacterium saccharophilum</name>
    <dbReference type="NCBI Taxonomy" id="1213358"/>
    <lineage>
        <taxon>Bacteria</taxon>
        <taxon>Bacillati</taxon>
        <taxon>Actinomycetota</taxon>
        <taxon>Actinomycetes</taxon>
        <taxon>Micrococcales</taxon>
        <taxon>Microbacteriaceae</taxon>
        <taxon>Microbacterium</taxon>
    </lineage>
</organism>
<dbReference type="EMBL" id="VRSX01000006">
    <property type="protein sequence ID" value="TXK08791.1"/>
    <property type="molecule type" value="Genomic_DNA"/>
</dbReference>
<comment type="caution">
    <text evidence="1">The sequence shown here is derived from an EMBL/GenBank/DDBJ whole genome shotgun (WGS) entry which is preliminary data.</text>
</comment>
<dbReference type="InterPro" id="IPR013757">
    <property type="entry name" value="Topo_IIA_A_a_sf"/>
</dbReference>
<accession>A0A5C8HU61</accession>
<proteinExistence type="predicted"/>
<keyword evidence="2" id="KW-1185">Reference proteome</keyword>
<name>A0A5C8HU61_9MICO</name>
<protein>
    <recommendedName>
        <fullName evidence="3">DNA topoisomerase (ATP-hydrolyzing)</fullName>
    </recommendedName>
</protein>
<evidence type="ECO:0000313" key="1">
    <source>
        <dbReference type="EMBL" id="TXK08791.1"/>
    </source>
</evidence>
<reference evidence="1 2" key="1">
    <citation type="submission" date="2019-08" db="EMBL/GenBank/DDBJ databases">
        <authorList>
            <person name="Dong K."/>
        </authorList>
    </citation>
    <scope>NUCLEOTIDE SEQUENCE [LARGE SCALE GENOMIC DNA]</scope>
    <source>
        <strain evidence="1 2">K-1</strain>
    </source>
</reference>